<dbReference type="AlphaFoldDB" id="A0A8H7U133"/>
<feature type="compositionally biased region" description="Basic and acidic residues" evidence="1">
    <location>
        <begin position="272"/>
        <end position="286"/>
    </location>
</feature>
<feature type="compositionally biased region" description="Acidic residues" evidence="1">
    <location>
        <begin position="390"/>
        <end position="403"/>
    </location>
</feature>
<feature type="region of interest" description="Disordered" evidence="1">
    <location>
        <begin position="238"/>
        <end position="286"/>
    </location>
</feature>
<feature type="region of interest" description="Disordered" evidence="1">
    <location>
        <begin position="557"/>
        <end position="595"/>
    </location>
</feature>
<feature type="region of interest" description="Disordered" evidence="1">
    <location>
        <begin position="126"/>
        <end position="158"/>
    </location>
</feature>
<evidence type="ECO:0000313" key="2">
    <source>
        <dbReference type="EMBL" id="KAF9811061.1"/>
    </source>
</evidence>
<feature type="region of interest" description="Disordered" evidence="1">
    <location>
        <begin position="349"/>
        <end position="439"/>
    </location>
</feature>
<accession>A0A8H7U133</accession>
<feature type="compositionally biased region" description="Polar residues" evidence="1">
    <location>
        <begin position="352"/>
        <end position="387"/>
    </location>
</feature>
<dbReference type="Proteomes" id="UP000639403">
    <property type="component" value="Unassembled WGS sequence"/>
</dbReference>
<feature type="region of interest" description="Disordered" evidence="1">
    <location>
        <begin position="44"/>
        <end position="88"/>
    </location>
</feature>
<feature type="compositionally biased region" description="Polar residues" evidence="1">
    <location>
        <begin position="586"/>
        <end position="595"/>
    </location>
</feature>
<proteinExistence type="predicted"/>
<feature type="compositionally biased region" description="Polar residues" evidence="1">
    <location>
        <begin position="250"/>
        <end position="259"/>
    </location>
</feature>
<organism evidence="2 3">
    <name type="scientific">Rhodonia placenta</name>
    <dbReference type="NCBI Taxonomy" id="104341"/>
    <lineage>
        <taxon>Eukaryota</taxon>
        <taxon>Fungi</taxon>
        <taxon>Dikarya</taxon>
        <taxon>Basidiomycota</taxon>
        <taxon>Agaricomycotina</taxon>
        <taxon>Agaricomycetes</taxon>
        <taxon>Polyporales</taxon>
        <taxon>Adustoporiaceae</taxon>
        <taxon>Rhodonia</taxon>
    </lineage>
</organism>
<reference evidence="2" key="2">
    <citation type="journal article" name="Front. Microbiol.">
        <title>Degradative Capacity of Two Strains of Rhodonia placenta: From Phenotype to Genotype.</title>
        <authorList>
            <person name="Kolle M."/>
            <person name="Horta M.A.C."/>
            <person name="Nowrousian M."/>
            <person name="Ohm R.A."/>
            <person name="Benz J.P."/>
            <person name="Pilgard A."/>
        </authorList>
    </citation>
    <scope>NUCLEOTIDE SEQUENCE</scope>
    <source>
        <strain evidence="2">FPRL280</strain>
    </source>
</reference>
<gene>
    <name evidence="2" type="ORF">IEO21_06690</name>
</gene>
<evidence type="ECO:0000313" key="3">
    <source>
        <dbReference type="Proteomes" id="UP000639403"/>
    </source>
</evidence>
<dbReference type="EMBL" id="JADOXO010000159">
    <property type="protein sequence ID" value="KAF9811061.1"/>
    <property type="molecule type" value="Genomic_DNA"/>
</dbReference>
<evidence type="ECO:0000256" key="1">
    <source>
        <dbReference type="SAM" id="MobiDB-lite"/>
    </source>
</evidence>
<feature type="compositionally biased region" description="Basic and acidic residues" evidence="1">
    <location>
        <begin position="48"/>
        <end position="68"/>
    </location>
</feature>
<name>A0A8H7U133_9APHY</name>
<reference evidence="2" key="1">
    <citation type="submission" date="2020-11" db="EMBL/GenBank/DDBJ databases">
        <authorList>
            <person name="Koelle M."/>
            <person name="Horta M.A.C."/>
            <person name="Nowrousian M."/>
            <person name="Ohm R.A."/>
            <person name="Benz P."/>
            <person name="Pilgard A."/>
        </authorList>
    </citation>
    <scope>NUCLEOTIDE SEQUENCE</scope>
    <source>
        <strain evidence="2">FPRL280</strain>
    </source>
</reference>
<protein>
    <submittedName>
        <fullName evidence="2">Uncharacterized protein</fullName>
    </submittedName>
</protein>
<sequence length="877" mass="97698">MTQVAQDRPTFGGLFADYLESRGTYVPPTNFATLATLPVPPAGGFPTIKDELRGTKRRLGDDGDEPGRSKRVRTATSGPVPPSPNYELSAMDQSFFLDDDDDDDTSVFLDAVDSWHWGDTSFTNSADDPVDATNPGSWDDPFVPQGSPGKDAFRDATKPDAHVSQVSEMHFRSLLFGDEHEAGVGGTTYETFASSSLANALGDSNDPMLTWPLNLDFPTADAAPMPIPRYEGELDPWDIFPPLDRDSGEPPTNSLNTTYLPAASPSPLSRAQVEEDSNKDADGAAEKVQVVEERRFRPRFPKARCLWKQVCKSRVQTVYALHGREAVRGAVERWARPYVKDVPATLQECSHRASSSQSVVPAHNPETSQSGTIDASSSSPDVQSLPQCQEDVDDASEDEEAEWEPVSIPVYPDNAPDADARRSLAPSPSPRTEPQEIPEAPELELPRLSSIRVKGLKEAKPMIPSGTPAGLLGERYGSPWFICTPEDPFDYDIRRTSLLDLRELPIMCVKHKSRVHALSSKTFGPVMPAPCSMAWQPSRKIHPLSFVINASDLVNTASKKRKNSGEDDDDSDSERAYKRHKVEGDASSQLRTSSALTMSNEVHAAVTRTTSCDTYDDLWPATEDGEIDGGEQRNSHLSVQRTNSADDILEKDRSFAPQDPIKEDGHLNPPCFFACEDEDDSNEHGALNKEVVPESSLHEEQVKDVDEDDEEFEEMKFEKERPLWRRTCRRRIGVIAQQCGGRKTIRAVVEQEARQYFDTKQLGTAGTGPPSDQRLPRLFKDASPLCRDTEPKALKGTPREVECKKFEARKRKLSRKRSRIHLRNARDKAKASQKDYKRRRLFPRWRLFPCWRLFSHMGPQESEATGHDADVGDLVRL</sequence>
<comment type="caution">
    <text evidence="2">The sequence shown here is derived from an EMBL/GenBank/DDBJ whole genome shotgun (WGS) entry which is preliminary data.</text>
</comment>